<dbReference type="EMBL" id="CM042013">
    <property type="protein sequence ID" value="KAI3740761.1"/>
    <property type="molecule type" value="Genomic_DNA"/>
</dbReference>
<keyword evidence="2" id="KW-1185">Reference proteome</keyword>
<reference evidence="2" key="1">
    <citation type="journal article" date="2022" name="Mol. Ecol. Resour.">
        <title>The genomes of chicory, endive, great burdock and yacon provide insights into Asteraceae palaeo-polyploidization history and plant inulin production.</title>
        <authorList>
            <person name="Fan W."/>
            <person name="Wang S."/>
            <person name="Wang H."/>
            <person name="Wang A."/>
            <person name="Jiang F."/>
            <person name="Liu H."/>
            <person name="Zhao H."/>
            <person name="Xu D."/>
            <person name="Zhang Y."/>
        </authorList>
    </citation>
    <scope>NUCLEOTIDE SEQUENCE [LARGE SCALE GENOMIC DNA]</scope>
    <source>
        <strain evidence="2">cv. Punajuju</strain>
    </source>
</reference>
<proteinExistence type="predicted"/>
<evidence type="ECO:0000313" key="1">
    <source>
        <dbReference type="EMBL" id="KAI3740761.1"/>
    </source>
</evidence>
<protein>
    <submittedName>
        <fullName evidence="1">Uncharacterized protein</fullName>
    </submittedName>
</protein>
<sequence length="742" mass="81779">MNEAERLMIGSSKVSTPQIISEDNNQASFPSKEPATPSPIPLTRVPTTSEDNNKGNNQEKVTKTGGEQQTPPSLFLEHTKAKSSTEVEARKRKPRSEHRYVPRLTDQELKEMSRGSNVEVTPLFEKVLTVSDTSRIGRLVLPKKCAEVHFPSIDIPEGEPVIIQDLEGKDWEFNFRYWPNNNSRMYVLEGFNYYVQSMKLHAGDTVMFGKLQSGGKLVMGHRNGTSASSSRKDKVSASNSNGISKGKTTPATISTFSQEKQNDPVSVRSDVVGPKASILAKRKRRQMDLVTESTSNGVLKDKTTSAMLNSKGCRENLNDPITFHSDAGGSKPCTRAKRKSCELGMVTAITSQRVAKTRATTNMLSTVSQETPNEPISVRSNIVGPEVPGRKRKRCRMELNSKSTDHETKMASLAIAFEGGQKLIRSHPGSNSPSVMVVEGVKLKSYKDDPVIGRPSMFTKLDQDSVQWAQCEKCYKWRKVPVEAEVPANWNCRQNHWDPLRLRCSAKEELTRDMIKKIFLGNNQGMDNVDVAFLYFDQASETSNIQSALLRPAGCSKKIKTGNLEPVSVGIVEDAVDVTPAENVVTLPEPPKASKKHPRHRPGCTCIVCMQAPSGTKHKPSCVCCACATARRRRVLNPRRGKKRSKNARLMPDKRKSSISKQKTQKAPTQMENIPKPPEIGSSKSNLQMVVGGGPEPDQYTKSSSGSGVKRSFDLNLPPEPDEDDVDAVVPVLENPNSGGNI</sequence>
<dbReference type="Proteomes" id="UP001055811">
    <property type="component" value="Linkage Group LG05"/>
</dbReference>
<reference evidence="1 2" key="2">
    <citation type="journal article" date="2022" name="Mol. Ecol. Resour.">
        <title>The genomes of chicory, endive, great burdock and yacon provide insights into Asteraceae paleo-polyploidization history and plant inulin production.</title>
        <authorList>
            <person name="Fan W."/>
            <person name="Wang S."/>
            <person name="Wang H."/>
            <person name="Wang A."/>
            <person name="Jiang F."/>
            <person name="Liu H."/>
            <person name="Zhao H."/>
            <person name="Xu D."/>
            <person name="Zhang Y."/>
        </authorList>
    </citation>
    <scope>NUCLEOTIDE SEQUENCE [LARGE SCALE GENOMIC DNA]</scope>
    <source>
        <strain evidence="2">cv. Punajuju</strain>
        <tissue evidence="1">Leaves</tissue>
    </source>
</reference>
<organism evidence="1 2">
    <name type="scientific">Cichorium intybus</name>
    <name type="common">Chicory</name>
    <dbReference type="NCBI Taxonomy" id="13427"/>
    <lineage>
        <taxon>Eukaryota</taxon>
        <taxon>Viridiplantae</taxon>
        <taxon>Streptophyta</taxon>
        <taxon>Embryophyta</taxon>
        <taxon>Tracheophyta</taxon>
        <taxon>Spermatophyta</taxon>
        <taxon>Magnoliopsida</taxon>
        <taxon>eudicotyledons</taxon>
        <taxon>Gunneridae</taxon>
        <taxon>Pentapetalae</taxon>
        <taxon>asterids</taxon>
        <taxon>campanulids</taxon>
        <taxon>Asterales</taxon>
        <taxon>Asteraceae</taxon>
        <taxon>Cichorioideae</taxon>
        <taxon>Cichorieae</taxon>
        <taxon>Cichoriinae</taxon>
        <taxon>Cichorium</taxon>
    </lineage>
</organism>
<evidence type="ECO:0000313" key="2">
    <source>
        <dbReference type="Proteomes" id="UP001055811"/>
    </source>
</evidence>
<gene>
    <name evidence="1" type="ORF">L2E82_31234</name>
</gene>
<name>A0ACB9D2M7_CICIN</name>
<accession>A0ACB9D2M7</accession>
<comment type="caution">
    <text evidence="1">The sequence shown here is derived from an EMBL/GenBank/DDBJ whole genome shotgun (WGS) entry which is preliminary data.</text>
</comment>